<protein>
    <submittedName>
        <fullName evidence="1">Uncharacterized protein</fullName>
    </submittedName>
</protein>
<accession>A0ACD5GWS2</accession>
<sequence>MGKKGVGEEGSWELGVRSWGKKRMGGWGEEGSWELGVRSWGLGNKRQENSIIINSALFSPDPHSEHRRAEASYGTRNFALFSPDPHSELGTPARGSKLRNFALDLLHES</sequence>
<reference evidence="1 2" key="1">
    <citation type="journal article" date="2016" name="Genome Announc.">
        <title>Draft Genome Sequence of the Thermotolerant Cyanobacterium Desertifilum sp. IPPAS B-1220.</title>
        <authorList>
            <person name="Mironov K.S."/>
            <person name="Sinetova M.A."/>
            <person name="Bolatkhan K."/>
            <person name="Zayadan B.K."/>
            <person name="Ustinova V.V."/>
            <person name="Kupriyanova E.V."/>
            <person name="Skrypnik A.N."/>
            <person name="Gogoleva N.E."/>
            <person name="Gogolev Y.V."/>
            <person name="Los D.A."/>
        </authorList>
    </citation>
    <scope>NUCLEOTIDE SEQUENCE [LARGE SCALE GENOMIC DNA]</scope>
    <source>
        <strain evidence="1 2">IPPAS B-1220</strain>
    </source>
</reference>
<keyword evidence="2" id="KW-1185">Reference proteome</keyword>
<proteinExistence type="predicted"/>
<gene>
    <name evidence="1" type="ORF">BH720_005985</name>
</gene>
<evidence type="ECO:0000313" key="2">
    <source>
        <dbReference type="Proteomes" id="UP000095472"/>
    </source>
</evidence>
<name>A0ACD5GWS2_9CYAN</name>
<dbReference type="Proteomes" id="UP000095472">
    <property type="component" value="Chromosome"/>
</dbReference>
<dbReference type="EMBL" id="CP182909">
    <property type="protein sequence ID" value="XPM65298.1"/>
    <property type="molecule type" value="Genomic_DNA"/>
</dbReference>
<evidence type="ECO:0000313" key="1">
    <source>
        <dbReference type="EMBL" id="XPM65298.1"/>
    </source>
</evidence>
<organism evidence="1 2">
    <name type="scientific">Desertifilum tharense IPPAS B-1220</name>
    <dbReference type="NCBI Taxonomy" id="1781255"/>
    <lineage>
        <taxon>Bacteria</taxon>
        <taxon>Bacillati</taxon>
        <taxon>Cyanobacteriota</taxon>
        <taxon>Cyanophyceae</taxon>
        <taxon>Desertifilales</taxon>
        <taxon>Desertifilaceae</taxon>
        <taxon>Desertifilum</taxon>
    </lineage>
</organism>